<evidence type="ECO:0008006" key="3">
    <source>
        <dbReference type="Google" id="ProtNLM"/>
    </source>
</evidence>
<dbReference type="Pfam" id="PF04365">
    <property type="entry name" value="BrnT_toxin"/>
    <property type="match status" value="1"/>
</dbReference>
<protein>
    <recommendedName>
        <fullName evidence="3">BrnT family toxin</fullName>
    </recommendedName>
</protein>
<keyword evidence="2" id="KW-1185">Reference proteome</keyword>
<evidence type="ECO:0000313" key="1">
    <source>
        <dbReference type="EMBL" id="GBF82697.1"/>
    </source>
</evidence>
<evidence type="ECO:0000313" key="2">
    <source>
        <dbReference type="Proteomes" id="UP000287247"/>
    </source>
</evidence>
<reference evidence="2" key="1">
    <citation type="submission" date="2017-05" db="EMBL/GenBank/DDBJ databases">
        <title>Physiological properties and genetic analysis related to exopolysaccharide production of fresh-water unicellular cyanobacterium Aphanothece sacrum, Suizenji Nori, that has been cultured as a food source in Japan.</title>
        <authorList>
            <person name="Kanesaki Y."/>
            <person name="Yoshikawa S."/>
            <person name="Ohki K."/>
        </authorList>
    </citation>
    <scope>NUCLEOTIDE SEQUENCE [LARGE SCALE GENOMIC DNA]</scope>
    <source>
        <strain evidence="2">FPU1</strain>
    </source>
</reference>
<proteinExistence type="predicted"/>
<dbReference type="AlphaFoldDB" id="A0A401IN76"/>
<gene>
    <name evidence="1" type="ORF">AsFPU1_4131</name>
</gene>
<dbReference type="OrthoDB" id="428036at2"/>
<dbReference type="EMBL" id="BDQK01000017">
    <property type="protein sequence ID" value="GBF82697.1"/>
    <property type="molecule type" value="Genomic_DNA"/>
</dbReference>
<organism evidence="1 2">
    <name type="scientific">Aphanothece sacrum FPU1</name>
    <dbReference type="NCBI Taxonomy" id="1920663"/>
    <lineage>
        <taxon>Bacteria</taxon>
        <taxon>Bacillati</taxon>
        <taxon>Cyanobacteriota</taxon>
        <taxon>Cyanophyceae</taxon>
        <taxon>Oscillatoriophycideae</taxon>
        <taxon>Chroococcales</taxon>
        <taxon>Aphanothecaceae</taxon>
        <taxon>Aphanothece</taxon>
    </lineage>
</organism>
<comment type="caution">
    <text evidence="1">The sequence shown here is derived from an EMBL/GenBank/DDBJ whole genome shotgun (WGS) entry which is preliminary data.</text>
</comment>
<sequence length="98" mass="11659">MNIIFTYNGITFEWNKEKAVSNFRKHNISFEKACETFFDPFLLPLDSDYVEGEERDRLIGLTLDWQLLLVVYLLKEDTIRIISARSTTSSERKQYETR</sequence>
<dbReference type="InterPro" id="IPR007460">
    <property type="entry name" value="BrnT_toxin"/>
</dbReference>
<dbReference type="RefSeq" id="WP_124973335.1">
    <property type="nucleotide sequence ID" value="NZ_BDQK01000017.1"/>
</dbReference>
<accession>A0A401IN76</accession>
<dbReference type="Gene3D" id="3.10.450.530">
    <property type="entry name" value="Ribonuclease toxin, BrnT, of type II toxin-antitoxin system"/>
    <property type="match status" value="1"/>
</dbReference>
<dbReference type="Proteomes" id="UP000287247">
    <property type="component" value="Unassembled WGS sequence"/>
</dbReference>
<name>A0A401IN76_APHSA</name>
<dbReference type="InterPro" id="IPR038573">
    <property type="entry name" value="BrnT_sf"/>
</dbReference>